<dbReference type="PANTHER" id="PTHR45527:SF1">
    <property type="entry name" value="FATTY ACID SYNTHASE"/>
    <property type="match status" value="1"/>
</dbReference>
<dbReference type="GO" id="GO:0008610">
    <property type="term" value="P:lipid biosynthetic process"/>
    <property type="evidence" value="ECO:0007669"/>
    <property type="project" value="UniProtKB-ARBA"/>
</dbReference>
<proteinExistence type="predicted"/>
<dbReference type="GO" id="GO:0044550">
    <property type="term" value="P:secondary metabolite biosynthetic process"/>
    <property type="evidence" value="ECO:0007669"/>
    <property type="project" value="TreeGrafter"/>
</dbReference>
<accession>A0A177HFR2</accession>
<dbReference type="Pfam" id="PF00668">
    <property type="entry name" value="Condensation"/>
    <property type="match status" value="1"/>
</dbReference>
<organism evidence="2 3">
    <name type="scientific">Streptomyces jeddahensis</name>
    <dbReference type="NCBI Taxonomy" id="1716141"/>
    <lineage>
        <taxon>Bacteria</taxon>
        <taxon>Bacillati</taxon>
        <taxon>Actinomycetota</taxon>
        <taxon>Actinomycetes</taxon>
        <taxon>Kitasatosporales</taxon>
        <taxon>Streptomycetaceae</taxon>
        <taxon>Streptomyces</taxon>
    </lineage>
</organism>
<protein>
    <submittedName>
        <fullName evidence="2">Plipastatin synthase subunit B</fullName>
        <ecNumber evidence="2">2.3.1.-</ecNumber>
    </submittedName>
</protein>
<dbReference type="InterPro" id="IPR001242">
    <property type="entry name" value="Condensation_dom"/>
</dbReference>
<dbReference type="GO" id="GO:0043041">
    <property type="term" value="P:amino acid activation for nonribosomal peptide biosynthetic process"/>
    <property type="evidence" value="ECO:0007669"/>
    <property type="project" value="TreeGrafter"/>
</dbReference>
<dbReference type="EMBL" id="LOHS01000200">
    <property type="protein sequence ID" value="OAH09469.1"/>
    <property type="molecule type" value="Genomic_DNA"/>
</dbReference>
<dbReference type="GO" id="GO:0031177">
    <property type="term" value="F:phosphopantetheine binding"/>
    <property type="evidence" value="ECO:0007669"/>
    <property type="project" value="TreeGrafter"/>
</dbReference>
<keyword evidence="2" id="KW-0808">Transferase</keyword>
<dbReference type="STRING" id="1716141.STSP_73210"/>
<keyword evidence="3" id="KW-1185">Reference proteome</keyword>
<dbReference type="EC" id="2.3.1.-" evidence="2"/>
<evidence type="ECO:0000313" key="2">
    <source>
        <dbReference type="EMBL" id="OAH09469.1"/>
    </source>
</evidence>
<dbReference type="AlphaFoldDB" id="A0A177HFR2"/>
<dbReference type="PATRIC" id="fig|1716141.3.peg.7759"/>
<dbReference type="InterPro" id="IPR023213">
    <property type="entry name" value="CAT-like_dom_sf"/>
</dbReference>
<dbReference type="Gene3D" id="3.30.559.30">
    <property type="entry name" value="Nonribosomal peptide synthetase, condensation domain"/>
    <property type="match status" value="1"/>
</dbReference>
<name>A0A177HFR2_9ACTN</name>
<gene>
    <name evidence="2" type="primary">ppsB</name>
    <name evidence="2" type="ORF">STSP_73210</name>
</gene>
<dbReference type="Gene3D" id="3.30.559.10">
    <property type="entry name" value="Chloramphenicol acetyltransferase-like domain"/>
    <property type="match status" value="1"/>
</dbReference>
<reference evidence="2 3" key="1">
    <citation type="submission" date="2015-12" db="EMBL/GenBank/DDBJ databases">
        <title>Genome sequence of Streptomyces sp. G25.</title>
        <authorList>
            <person name="Poehlein A."/>
            <person name="Roettig A."/>
            <person name="Hiessl S."/>
            <person name="Hauschild P."/>
            <person name="Schauer J."/>
            <person name="Madkour M.H."/>
            <person name="Al-Ansari A.M."/>
            <person name="Almakishah N.H."/>
            <person name="Steinbuechel A."/>
            <person name="Daniel R."/>
        </authorList>
    </citation>
    <scope>NUCLEOTIDE SEQUENCE [LARGE SCALE GENOMIC DNA]</scope>
    <source>
        <strain evidence="3">G25(2015)</strain>
    </source>
</reference>
<comment type="caution">
    <text evidence="2">The sequence shown here is derived from an EMBL/GenBank/DDBJ whole genome shotgun (WGS) entry which is preliminary data.</text>
</comment>
<dbReference type="SUPFAM" id="SSF52777">
    <property type="entry name" value="CoA-dependent acyltransferases"/>
    <property type="match status" value="2"/>
</dbReference>
<evidence type="ECO:0000313" key="3">
    <source>
        <dbReference type="Proteomes" id="UP000077381"/>
    </source>
</evidence>
<sequence length="439" mass="48348">MHTKATIGQDSIWSLPVRSHGDRDPSWMILPLHISIPGSNPEEMHRRSKQALEGILGRHEGLRTTISLSPDGYLSQQVNGFDTYELPLLEVSEKGFTEECRKAAASLTSPRFNLAEENPMRARLVTCDSAGVLILAIHHVAADAASIEVLEKDFKDTLSSGTFSSARPMQPRDLAAYEQSPHGVAHRARSIEYLRRCAASSPTSIFPDTYDSGGRFAMTTSYCPEVFDSAHAAARALKVSVQSIWLAALALYLRTQLGAPVSRILTHVSNRIIPGSLDSVANLARIAPIVLPLDGRADFESTAKLCLKSTMRAMYSGLSSSRDYWQSKDKHGANGEQLRDEVYYNYIPARVAGSRPGRTVRLETVEREKGPTFELQVIEKTSEIQLSVAISQCPDPESVVRWIESCIVGVARNPGISLQGLRFPESRHIPELNLLQGEE</sequence>
<dbReference type="GO" id="GO:0005737">
    <property type="term" value="C:cytoplasm"/>
    <property type="evidence" value="ECO:0007669"/>
    <property type="project" value="TreeGrafter"/>
</dbReference>
<keyword evidence="2" id="KW-0012">Acyltransferase</keyword>
<dbReference type="PANTHER" id="PTHR45527">
    <property type="entry name" value="NONRIBOSOMAL PEPTIDE SYNTHETASE"/>
    <property type="match status" value="1"/>
</dbReference>
<feature type="domain" description="Condensation" evidence="1">
    <location>
        <begin position="47"/>
        <end position="304"/>
    </location>
</feature>
<evidence type="ECO:0000259" key="1">
    <source>
        <dbReference type="Pfam" id="PF00668"/>
    </source>
</evidence>
<dbReference type="GO" id="GO:0016746">
    <property type="term" value="F:acyltransferase activity"/>
    <property type="evidence" value="ECO:0007669"/>
    <property type="project" value="UniProtKB-KW"/>
</dbReference>
<dbReference type="Proteomes" id="UP000077381">
    <property type="component" value="Unassembled WGS sequence"/>
</dbReference>